<dbReference type="Proteomes" id="UP001236369">
    <property type="component" value="Unassembled WGS sequence"/>
</dbReference>
<evidence type="ECO:0000313" key="3">
    <source>
        <dbReference type="Proteomes" id="UP001236369"/>
    </source>
</evidence>
<dbReference type="EMBL" id="JAUSVV010000012">
    <property type="protein sequence ID" value="MDQ0444427.1"/>
    <property type="molecule type" value="Genomic_DNA"/>
</dbReference>
<reference evidence="2 3" key="1">
    <citation type="submission" date="2023-07" db="EMBL/GenBank/DDBJ databases">
        <title>Genomic Encyclopedia of Type Strains, Phase IV (KMG-IV): sequencing the most valuable type-strain genomes for metagenomic binning, comparative biology and taxonomic classification.</title>
        <authorList>
            <person name="Goeker M."/>
        </authorList>
    </citation>
    <scope>NUCLEOTIDE SEQUENCE [LARGE SCALE GENOMIC DNA]</scope>
    <source>
        <strain evidence="2 3">DSM 19562</strain>
    </source>
</reference>
<keyword evidence="3" id="KW-1185">Reference proteome</keyword>
<sequence>MPTARPFRLPIDPWPRASLGERAAVGSVLFLLLALPCVAAALALALAAILAHHAYRSYDLGTALRALIDRRRRHGRHGFPLPGTGRR</sequence>
<evidence type="ECO:0000256" key="1">
    <source>
        <dbReference type="SAM" id="Phobius"/>
    </source>
</evidence>
<protein>
    <submittedName>
        <fullName evidence="2">Uncharacterized protein</fullName>
    </submittedName>
</protein>
<keyword evidence="1" id="KW-0472">Membrane</keyword>
<accession>A0ABU0HQ26</accession>
<keyword evidence="1" id="KW-1133">Transmembrane helix</keyword>
<keyword evidence="1" id="KW-0812">Transmembrane</keyword>
<organism evidence="2 3">
    <name type="scientific">Methylobacterium persicinum</name>
    <dbReference type="NCBI Taxonomy" id="374426"/>
    <lineage>
        <taxon>Bacteria</taxon>
        <taxon>Pseudomonadati</taxon>
        <taxon>Pseudomonadota</taxon>
        <taxon>Alphaproteobacteria</taxon>
        <taxon>Hyphomicrobiales</taxon>
        <taxon>Methylobacteriaceae</taxon>
        <taxon>Methylobacterium</taxon>
    </lineage>
</organism>
<feature type="transmembrane region" description="Helical" evidence="1">
    <location>
        <begin position="23"/>
        <end position="50"/>
    </location>
</feature>
<comment type="caution">
    <text evidence="2">The sequence shown here is derived from an EMBL/GenBank/DDBJ whole genome shotgun (WGS) entry which is preliminary data.</text>
</comment>
<proteinExistence type="predicted"/>
<dbReference type="RefSeq" id="WP_238250425.1">
    <property type="nucleotide sequence ID" value="NZ_BPQX01000042.1"/>
</dbReference>
<evidence type="ECO:0000313" key="2">
    <source>
        <dbReference type="EMBL" id="MDQ0444427.1"/>
    </source>
</evidence>
<name>A0ABU0HQ26_9HYPH</name>
<gene>
    <name evidence="2" type="ORF">QO016_003938</name>
</gene>